<dbReference type="InterPro" id="IPR013087">
    <property type="entry name" value="Znf_C2H2_type"/>
</dbReference>
<dbReference type="AlphaFoldDB" id="A0A0L8GI16"/>
<feature type="region of interest" description="Disordered" evidence="1">
    <location>
        <begin position="357"/>
        <end position="383"/>
    </location>
</feature>
<dbReference type="EMBL" id="KQ421731">
    <property type="protein sequence ID" value="KOF76626.1"/>
    <property type="molecule type" value="Genomic_DNA"/>
</dbReference>
<dbReference type="OrthoDB" id="6228492at2759"/>
<proteinExistence type="predicted"/>
<dbReference type="SMART" id="SM00355">
    <property type="entry name" value="ZnF_C2H2"/>
    <property type="match status" value="4"/>
</dbReference>
<reference evidence="3" key="1">
    <citation type="submission" date="2015-07" db="EMBL/GenBank/DDBJ databases">
        <title>MeaNS - Measles Nucleotide Surveillance Program.</title>
        <authorList>
            <person name="Tran T."/>
            <person name="Druce J."/>
        </authorList>
    </citation>
    <scope>NUCLEOTIDE SEQUENCE</scope>
    <source>
        <strain evidence="3">UCB-OBI-ISO-001</strain>
        <tissue evidence="3">Gonad</tissue>
    </source>
</reference>
<organism evidence="3">
    <name type="scientific">Octopus bimaculoides</name>
    <name type="common">California two-spotted octopus</name>
    <dbReference type="NCBI Taxonomy" id="37653"/>
    <lineage>
        <taxon>Eukaryota</taxon>
        <taxon>Metazoa</taxon>
        <taxon>Spiralia</taxon>
        <taxon>Lophotrochozoa</taxon>
        <taxon>Mollusca</taxon>
        <taxon>Cephalopoda</taxon>
        <taxon>Coleoidea</taxon>
        <taxon>Octopodiformes</taxon>
        <taxon>Octopoda</taxon>
        <taxon>Incirrata</taxon>
        <taxon>Octopodidae</taxon>
        <taxon>Octopus</taxon>
    </lineage>
</organism>
<feature type="domain" description="C2H2-type" evidence="2">
    <location>
        <begin position="301"/>
        <end position="321"/>
    </location>
</feature>
<evidence type="ECO:0000256" key="1">
    <source>
        <dbReference type="SAM" id="MobiDB-lite"/>
    </source>
</evidence>
<evidence type="ECO:0000313" key="3">
    <source>
        <dbReference type="EMBL" id="KOF76626.1"/>
    </source>
</evidence>
<feature type="domain" description="C2H2-type" evidence="2">
    <location>
        <begin position="214"/>
        <end position="235"/>
    </location>
</feature>
<evidence type="ECO:0000259" key="2">
    <source>
        <dbReference type="PROSITE" id="PS00028"/>
    </source>
</evidence>
<name>A0A0L8GI16_OCTBM</name>
<sequence>MVLKTGFYFIISLKILHRSLPNNMPNFLDHYAGPYPIHQLVAAQRTLIYGFNNKTSKIFDRIYNIMLRENCRSNAPLNNEVHSPDPRGFQNTLCSSSQLEKKRKAQVDDASLSINIDHQDPPAKSIKLKKSKALENNSLETESSKLIVCYKCDYCDFVSADSTKSIQHLKDEVHKSCSKCKGMFYKKKLKADSVITEVAIQNDGKEFYSKLATCAKCFNVFSDIYSCSRHFIKFHNGKSQPCYAISDVVDFKKLLIPGDSVCQKCGLHCKKQKSLNTHYGQFQHYPFDKPTSSDIRLLFTCPICQKYFYAFLLAKAHILDHGLTKPSMALTLNLAYYKLCDPKVNLLPLTDAKKTEKKTKTKKKKVKVKVKTKKKKKSQPKAD</sequence>
<accession>A0A0L8GI16</accession>
<protein>
    <recommendedName>
        <fullName evidence="2">C2H2-type domain-containing protein</fullName>
    </recommendedName>
</protein>
<gene>
    <name evidence="3" type="ORF">OCBIM_22033122mg</name>
</gene>
<dbReference type="PROSITE" id="PS00028">
    <property type="entry name" value="ZINC_FINGER_C2H2_1"/>
    <property type="match status" value="2"/>
</dbReference>